<evidence type="ECO:0000313" key="4">
    <source>
        <dbReference type="Proteomes" id="UP001333818"/>
    </source>
</evidence>
<gene>
    <name evidence="3" type="ORF">V2H45_03230</name>
</gene>
<dbReference type="RefSeq" id="WP_330482179.1">
    <property type="nucleotide sequence ID" value="NZ_JAZBJZ010000007.1"/>
</dbReference>
<dbReference type="InterPro" id="IPR012334">
    <property type="entry name" value="Pectin_lyas_fold"/>
</dbReference>
<dbReference type="SUPFAM" id="SSF51126">
    <property type="entry name" value="Pectin lyase-like"/>
    <property type="match status" value="1"/>
</dbReference>
<feature type="chain" id="PRO_5043432312" evidence="1">
    <location>
        <begin position="28"/>
        <end position="1479"/>
    </location>
</feature>
<reference evidence="3" key="1">
    <citation type="submission" date="2024-01" db="EMBL/GenBank/DDBJ databases">
        <title>Bank of Algae and Cyanobacteria of the Azores (BACA) strain genomes.</title>
        <authorList>
            <person name="Luz R."/>
            <person name="Cordeiro R."/>
            <person name="Fonseca A."/>
            <person name="Goncalves V."/>
        </authorList>
    </citation>
    <scope>NUCLEOTIDE SEQUENCE</scope>
    <source>
        <strain evidence="3">BACA0141</strain>
    </source>
</reference>
<evidence type="ECO:0000313" key="3">
    <source>
        <dbReference type="EMBL" id="MEE3715756.1"/>
    </source>
</evidence>
<dbReference type="Pfam" id="PF12770">
    <property type="entry name" value="CHAT"/>
    <property type="match status" value="1"/>
</dbReference>
<dbReference type="Proteomes" id="UP001333818">
    <property type="component" value="Unassembled WGS sequence"/>
</dbReference>
<protein>
    <submittedName>
        <fullName evidence="3">CHAT domain-containing protein</fullName>
    </submittedName>
</protein>
<proteinExistence type="predicted"/>
<keyword evidence="1" id="KW-0732">Signal</keyword>
<accession>A0AAW9PYU2</accession>
<dbReference type="EMBL" id="JAZBJZ010000007">
    <property type="protein sequence ID" value="MEE3715756.1"/>
    <property type="molecule type" value="Genomic_DNA"/>
</dbReference>
<comment type="caution">
    <text evidence="3">The sequence shown here is derived from an EMBL/GenBank/DDBJ whole genome shotgun (WGS) entry which is preliminary data.</text>
</comment>
<keyword evidence="4" id="KW-1185">Reference proteome</keyword>
<feature type="domain" description="Filamentous haemagglutinin FhaB/tRNA nuclease CdiA-like TPS" evidence="2">
    <location>
        <begin position="30"/>
        <end position="148"/>
    </location>
</feature>
<name>A0AAW9PYU2_9CYAN</name>
<evidence type="ECO:0000256" key="1">
    <source>
        <dbReference type="SAM" id="SignalP"/>
    </source>
</evidence>
<organism evidence="3 4">
    <name type="scientific">Tumidithrix elongata BACA0141</name>
    <dbReference type="NCBI Taxonomy" id="2716417"/>
    <lineage>
        <taxon>Bacteria</taxon>
        <taxon>Bacillati</taxon>
        <taxon>Cyanobacteriota</taxon>
        <taxon>Cyanophyceae</taxon>
        <taxon>Pseudanabaenales</taxon>
        <taxon>Pseudanabaenaceae</taxon>
        <taxon>Tumidithrix</taxon>
        <taxon>Tumidithrix elongata</taxon>
    </lineage>
</organism>
<evidence type="ECO:0000259" key="2">
    <source>
        <dbReference type="SMART" id="SM00912"/>
    </source>
</evidence>
<sequence>MRNRYCLLLSAIASLSTSLNLSHSAQAQIAPDGSTATQVNGNAIAPTGSGTVNGGNLYHSFNEFNVPQSGVTFNTGNSSVKGAEVQNIINRVTGGNPSAVLGTIESRQAFPNANLYLINPNGIVFGQNARLDIGGSFHATTGTGLGFDNGQTFNVDKNSLSFPSGDPKNIRFAISQPAGIINQGNLSVDTGKSITFTGGSIINTGSLTAPSGNIALTSVAGNSQVELRSPDAVLGLQVTANAIPSNWNGQITELPKLAELLTGKVPEANQVVVKPDGSLALVANPAPTDLAVTNGMTIVSGQINVSTPPLAKGGLGGVVGIFGEKVGLVNAKIDASGVNGGGTVLIGGDFQGKGTVPNALRTFVDSNSRIDVSAILNGDGGKTIVWSDQSTRFLGSVAANGGMQSGNGGFVEVSGKQNLDYQGTVNTLALNGKIGTLLLDPTDINVVGGTGPFSFATLTDVDQFSDPDIGLNTLDVNLINFSFTNVTLQATNDINFNVGFNTAGSILTAQAGRDINFAAPVNTFGGLTAQAGRDINFTSNIATNGNSITFNAGRNITGAGNISPAALMNSAGDISLIAGGNITVNSIDTATTYISGTLNGGNVTVQAGGNILTTGTSSGTSSGITSGLYSIVANASFNTSGNAGNISLTSTNGSIDVSSGLVHAVGFQGSGGNITFQAAGNIKTGSGVAPTPAVSSGITSGGIGNAGNISMTSFNGAIDTSLGDLDAGNANIGNAGNIFLQAANNIITSNITASSGDGIPGNSGKITLISQAGSINTTAGQLIVQSVNGNAGTISLQASGDINIGEIFGTGSLSGGNINLTSINGAINTGASDIDVSSITGSGGSINFAASNDITIANLNTSSINANGGSITTKSSNGGVTTGNLNSSGQNGGNITVSARSQITTGAIDSSGTTGIGGSVSLDPIGNIIFTSANTSGAIQGGSFSAFSTGGNIRVLGFVTSPFSACAGASICTASGNGGSGGQIFLRFGGATPFTVGDPSINGTAGIVTTGSSTLALGRTFRFGTGIFVQGNILIAPSGDTVFTPPDPWIDVLVIGIDTLDLIEIREVMKQEVDRYFKEENLQKAFEAIEKAYVSELGIYLGEDLKPPTLNMNQAQDTISEVSKRSGSISVLIYPVILNDRIEILVVPPKELGKPFHRYTNYANEAEIITLLEEYRANLRDSSSQDYLVQAQKLYDWVIRPIDDRLQALKIETVVFVMDSGLRVIPPAAMHDGKQFLMERYASANIPSLRLTRFEERDRKNTNILAMGLTEAREGLSALPAVEVEVKTIGTQVLSGVAFLNQDFTVRNMQDQRSKSSYGILHLGTHGQFLADRAKDSYIQFWDSKLRSHQIPELRFDKPVIDMLTLSACETAVGNNLGISGLAIESGARSILASLWTVSDAGTAPLMINFYKVFPSALSKATALRQAQLDLLRGKVKIENNQIVGIEGLGAIALPKGVANVDLRHPYFWSSFILVGNWL</sequence>
<dbReference type="Gene3D" id="2.160.20.10">
    <property type="entry name" value="Single-stranded right-handed beta-helix, Pectin lyase-like"/>
    <property type="match status" value="1"/>
</dbReference>
<feature type="signal peptide" evidence="1">
    <location>
        <begin position="1"/>
        <end position="27"/>
    </location>
</feature>
<dbReference type="InterPro" id="IPR011050">
    <property type="entry name" value="Pectin_lyase_fold/virulence"/>
</dbReference>
<dbReference type="Pfam" id="PF05860">
    <property type="entry name" value="TPS"/>
    <property type="match status" value="1"/>
</dbReference>
<dbReference type="NCBIfam" id="TIGR01901">
    <property type="entry name" value="adhes_NPXG"/>
    <property type="match status" value="1"/>
</dbReference>
<dbReference type="SMART" id="SM00912">
    <property type="entry name" value="Haemagg_act"/>
    <property type="match status" value="1"/>
</dbReference>
<dbReference type="InterPro" id="IPR024983">
    <property type="entry name" value="CHAT_dom"/>
</dbReference>
<dbReference type="InterPro" id="IPR008638">
    <property type="entry name" value="FhaB/CdiA-like_TPS"/>
</dbReference>